<dbReference type="InterPro" id="IPR016181">
    <property type="entry name" value="Acyl_CoA_acyltransferase"/>
</dbReference>
<name>A0ABN0Z7H0_9BACI</name>
<dbReference type="Pfam" id="PF13527">
    <property type="entry name" value="Acetyltransf_9"/>
    <property type="match status" value="1"/>
</dbReference>
<proteinExistence type="predicted"/>
<dbReference type="RefSeq" id="WP_343751767.1">
    <property type="nucleotide sequence ID" value="NZ_BAAADM010000030.1"/>
</dbReference>
<dbReference type="Gene3D" id="3.40.630.30">
    <property type="match status" value="2"/>
</dbReference>
<dbReference type="Proteomes" id="UP001501459">
    <property type="component" value="Unassembled WGS sequence"/>
</dbReference>
<feature type="domain" description="N-acetyltransferase" evidence="1">
    <location>
        <begin position="1"/>
        <end position="158"/>
    </location>
</feature>
<keyword evidence="3" id="KW-1185">Reference proteome</keyword>
<dbReference type="SUPFAM" id="SSF55729">
    <property type="entry name" value="Acyl-CoA N-acyltransferases (Nat)"/>
    <property type="match status" value="1"/>
</dbReference>
<evidence type="ECO:0000259" key="1">
    <source>
        <dbReference type="PROSITE" id="PS51186"/>
    </source>
</evidence>
<evidence type="ECO:0000313" key="3">
    <source>
        <dbReference type="Proteomes" id="UP001501459"/>
    </source>
</evidence>
<comment type="caution">
    <text evidence="2">The sequence shown here is derived from an EMBL/GenBank/DDBJ whole genome shotgun (WGS) entry which is preliminary data.</text>
</comment>
<organism evidence="2 3">
    <name type="scientific">Lentibacillus halophilus</name>
    <dbReference type="NCBI Taxonomy" id="295065"/>
    <lineage>
        <taxon>Bacteria</taxon>
        <taxon>Bacillati</taxon>
        <taxon>Bacillota</taxon>
        <taxon>Bacilli</taxon>
        <taxon>Bacillales</taxon>
        <taxon>Bacillaceae</taxon>
        <taxon>Lentibacillus</taxon>
    </lineage>
</organism>
<reference evidence="2 3" key="1">
    <citation type="journal article" date="2019" name="Int. J. Syst. Evol. Microbiol.">
        <title>The Global Catalogue of Microorganisms (GCM) 10K type strain sequencing project: providing services to taxonomists for standard genome sequencing and annotation.</title>
        <authorList>
            <consortium name="The Broad Institute Genomics Platform"/>
            <consortium name="The Broad Institute Genome Sequencing Center for Infectious Disease"/>
            <person name="Wu L."/>
            <person name="Ma J."/>
        </authorList>
    </citation>
    <scope>NUCLEOTIDE SEQUENCE [LARGE SCALE GENOMIC DNA]</scope>
    <source>
        <strain evidence="2 3">JCM 12149</strain>
    </source>
</reference>
<evidence type="ECO:0000313" key="2">
    <source>
        <dbReference type="EMBL" id="GAA0436671.1"/>
    </source>
</evidence>
<dbReference type="InterPro" id="IPR000182">
    <property type="entry name" value="GNAT_dom"/>
</dbReference>
<protein>
    <recommendedName>
        <fullName evidence="1">N-acetyltransferase domain-containing protein</fullName>
    </recommendedName>
</protein>
<dbReference type="PROSITE" id="PS51186">
    <property type="entry name" value="GNAT"/>
    <property type="match status" value="1"/>
</dbReference>
<dbReference type="EMBL" id="BAAADM010000030">
    <property type="protein sequence ID" value="GAA0436671.1"/>
    <property type="molecule type" value="Genomic_DNA"/>
</dbReference>
<accession>A0ABN0Z7H0</accession>
<gene>
    <name evidence="2" type="ORF">GCM10008983_11750</name>
</gene>
<dbReference type="CDD" id="cd04301">
    <property type="entry name" value="NAT_SF"/>
    <property type="match status" value="1"/>
</dbReference>
<sequence>MTVRAYQTGDEPQIQALYHKVFEKDRSRDEWAWKFRDPPNALNPFIFVYEDDGALLGHIALWVSDAYINGVTEPIALRVDTMVDPDARGRGIYRQLNDAMLTAATDQGIKLLYGFPAAQAKEQLLKTTNAVHAGDVARHRVILDPVALAACVFSFLKPLKTLGTWYKRWKRRHASGDVLPEGWTLREVTTCDEQFDELADACQQMKPVMLKRDAAYLQWRYLRHPEATYRLIALSKDGHLQGYVVLTTETVPFKKGQAVIGHVVDALAYDDASVWEYLAKGAVATLAAADVIQLWASPDATAAHAFARIGVKEHDRPMPLVVNDLGADTGHHLSDWWLTQGDVDSF</sequence>